<evidence type="ECO:0000313" key="7">
    <source>
        <dbReference type="EMBL" id="QQD18349.1"/>
    </source>
</evidence>
<dbReference type="KEGG" id="snan:I6N98_00270"/>
<organism evidence="7 8">
    <name type="scientific">Spongiibacter nanhainus</name>
    <dbReference type="NCBI Taxonomy" id="2794344"/>
    <lineage>
        <taxon>Bacteria</taxon>
        <taxon>Pseudomonadati</taxon>
        <taxon>Pseudomonadota</taxon>
        <taxon>Gammaproteobacteria</taxon>
        <taxon>Cellvibrionales</taxon>
        <taxon>Spongiibacteraceae</taxon>
        <taxon>Spongiibacter</taxon>
    </lineage>
</organism>
<keyword evidence="8" id="KW-1185">Reference proteome</keyword>
<protein>
    <recommendedName>
        <fullName evidence="6">SURF1-like protein</fullName>
    </recommendedName>
</protein>
<evidence type="ECO:0000313" key="8">
    <source>
        <dbReference type="Proteomes" id="UP000596063"/>
    </source>
</evidence>
<proteinExistence type="inferred from homology"/>
<dbReference type="AlphaFoldDB" id="A0A7T4R109"/>
<comment type="similarity">
    <text evidence="2 6">Belongs to the SURF1 family.</text>
</comment>
<dbReference type="EMBL" id="CP066167">
    <property type="protein sequence ID" value="QQD18349.1"/>
    <property type="molecule type" value="Genomic_DNA"/>
</dbReference>
<reference evidence="7 8" key="1">
    <citation type="submission" date="2020-12" db="EMBL/GenBank/DDBJ databases">
        <authorList>
            <person name="Shan Y."/>
        </authorList>
    </citation>
    <scope>NUCLEOTIDE SEQUENCE [LARGE SCALE GENOMIC DNA]</scope>
    <source>
        <strain evidence="8">csc3.9</strain>
    </source>
</reference>
<gene>
    <name evidence="7" type="ORF">I6N98_00270</name>
</gene>
<evidence type="ECO:0000256" key="2">
    <source>
        <dbReference type="ARBA" id="ARBA00007165"/>
    </source>
</evidence>
<accession>A0A7T4R109</accession>
<comment type="subcellular location">
    <subcellularLocation>
        <location evidence="6">Cell membrane</location>
        <topology evidence="6">Multi-pass membrane protein</topology>
    </subcellularLocation>
    <subcellularLocation>
        <location evidence="1">Membrane</location>
    </subcellularLocation>
</comment>
<evidence type="ECO:0000256" key="4">
    <source>
        <dbReference type="ARBA" id="ARBA00022989"/>
    </source>
</evidence>
<sequence length="244" mass="27362">MAEHYGWQWHLDWKSALVTALMLPVLVGLGFWQLARAEEKAQMVDAAESRRQSEPVPLSTLPSYDNYQPVTVTGQFDPERYWLLDNRIVNGLFGYEVVAVFTLSDGQNLLVHRGWIPGSRNREVMPEVAIPQGEMTVQGEIYVSPDKPFSLGDVAASDSGWPRRVQWLQVADAQGAVENLVPTMVMLSESSPAAFRTKPVSVNVSPQKHRGYALQWFAMSAALLVIFLLRNSNLAALIRRRKVN</sequence>
<dbReference type="InterPro" id="IPR045214">
    <property type="entry name" value="Surf1/Surf4"/>
</dbReference>
<dbReference type="Proteomes" id="UP000596063">
    <property type="component" value="Chromosome"/>
</dbReference>
<dbReference type="PROSITE" id="PS50895">
    <property type="entry name" value="SURF1"/>
    <property type="match status" value="1"/>
</dbReference>
<feature type="transmembrane region" description="Helical" evidence="6">
    <location>
        <begin position="213"/>
        <end position="232"/>
    </location>
</feature>
<dbReference type="GO" id="GO:0005886">
    <property type="term" value="C:plasma membrane"/>
    <property type="evidence" value="ECO:0007669"/>
    <property type="project" value="UniProtKB-SubCell"/>
</dbReference>
<keyword evidence="5 6" id="KW-0472">Membrane</keyword>
<evidence type="ECO:0000256" key="1">
    <source>
        <dbReference type="ARBA" id="ARBA00004370"/>
    </source>
</evidence>
<name>A0A7T4R109_9GAMM</name>
<evidence type="ECO:0000256" key="5">
    <source>
        <dbReference type="ARBA" id="ARBA00023136"/>
    </source>
</evidence>
<dbReference type="RefSeq" id="WP_198569846.1">
    <property type="nucleotide sequence ID" value="NZ_CP066167.1"/>
</dbReference>
<keyword evidence="6" id="KW-1003">Cell membrane</keyword>
<dbReference type="PANTHER" id="PTHR23427:SF2">
    <property type="entry name" value="SURFEIT LOCUS PROTEIN 1"/>
    <property type="match status" value="1"/>
</dbReference>
<dbReference type="Pfam" id="PF02104">
    <property type="entry name" value="SURF1"/>
    <property type="match status" value="1"/>
</dbReference>
<keyword evidence="3 6" id="KW-0812">Transmembrane</keyword>
<dbReference type="CDD" id="cd06662">
    <property type="entry name" value="SURF1"/>
    <property type="match status" value="1"/>
</dbReference>
<evidence type="ECO:0000256" key="3">
    <source>
        <dbReference type="ARBA" id="ARBA00022692"/>
    </source>
</evidence>
<evidence type="ECO:0000256" key="6">
    <source>
        <dbReference type="RuleBase" id="RU363076"/>
    </source>
</evidence>
<dbReference type="PANTHER" id="PTHR23427">
    <property type="entry name" value="SURFEIT LOCUS PROTEIN"/>
    <property type="match status" value="1"/>
</dbReference>
<keyword evidence="4 6" id="KW-1133">Transmembrane helix</keyword>
<comment type="caution">
    <text evidence="6">Lacks conserved residue(s) required for the propagation of feature annotation.</text>
</comment>
<dbReference type="InterPro" id="IPR002994">
    <property type="entry name" value="Surf1/Shy1"/>
</dbReference>